<accession>A0A452EYF8</accession>
<dbReference type="Proteomes" id="UP000291000">
    <property type="component" value="Chromosome 2"/>
</dbReference>
<reference evidence="7" key="2">
    <citation type="submission" date="2025-08" db="UniProtKB">
        <authorList>
            <consortium name="Ensembl"/>
        </authorList>
    </citation>
    <scope>IDENTIFICATION</scope>
</reference>
<dbReference type="STRING" id="9925.ENSCHIP00000016978"/>
<evidence type="ECO:0000313" key="7">
    <source>
        <dbReference type="Ensembl" id="ENSCHIP00000016978.1"/>
    </source>
</evidence>
<evidence type="ECO:0000256" key="4">
    <source>
        <dbReference type="ARBA" id="ARBA00022691"/>
    </source>
</evidence>
<proteinExistence type="predicted"/>
<dbReference type="GeneTree" id="ENSGT00940000154700"/>
<dbReference type="GO" id="GO:0035241">
    <property type="term" value="F:protein-arginine omega-N monomethyltransferase activity"/>
    <property type="evidence" value="ECO:0007669"/>
    <property type="project" value="TreeGrafter"/>
</dbReference>
<reference evidence="7 8" key="1">
    <citation type="submission" date="2016-04" db="EMBL/GenBank/DDBJ databases">
        <title>Polished mammalian reference genomes with single-molecule sequencing and chromosome conformation capture applied to the Capra hircus genome.</title>
        <authorList>
            <person name="Bickhart D.M."/>
            <person name="Koren S."/>
            <person name="Rosen B."/>
            <person name="Hastie A."/>
            <person name="Liachko I."/>
            <person name="Sullivan S.T."/>
            <person name="Burton J."/>
            <person name="Sayre B.L."/>
            <person name="Huson H.J."/>
            <person name="Lee J."/>
            <person name="Lam E."/>
            <person name="Kelley C.M."/>
            <person name="Hutchison J.L."/>
            <person name="Zhou Y."/>
            <person name="Sun J."/>
            <person name="Crisa A."/>
            <person name="Schwartz J.C."/>
            <person name="Hammond J.A."/>
            <person name="Schroeder S.G."/>
            <person name="Liu G.E."/>
            <person name="Dunham M."/>
            <person name="Shendure J."/>
            <person name="Sonstegard T.S."/>
            <person name="Phillippy A.M."/>
            <person name="Van Tassell C.P."/>
            <person name="Smith T.P."/>
        </authorList>
    </citation>
    <scope>NUCLEOTIDE SEQUENCE [LARGE SCALE GENOMIC DNA]</scope>
</reference>
<keyword evidence="3" id="KW-0808">Transferase</keyword>
<name>A0A452EYF8_CAPHI</name>
<dbReference type="SUPFAM" id="SSF53335">
    <property type="entry name" value="S-adenosyl-L-methionine-dependent methyltransferases"/>
    <property type="match status" value="1"/>
</dbReference>
<keyword evidence="2" id="KW-0489">Methyltransferase</keyword>
<dbReference type="Pfam" id="PF22528">
    <property type="entry name" value="PRMT_C"/>
    <property type="match status" value="1"/>
</dbReference>
<comment type="subcellular location">
    <subcellularLocation>
        <location evidence="1">Nucleus</location>
        <location evidence="1">Nucleoplasm</location>
    </subcellularLocation>
</comment>
<comment type="catalytic activity">
    <reaction evidence="5">
        <text>N(omega)-methyl-L-arginyl-[protein] + S-adenosyl-L-methionine = N(omega),N(omega)-dimethyl-L-arginyl-[protein] + S-adenosyl-L-homocysteine + H(+)</text>
        <dbReference type="Rhea" id="RHEA:48104"/>
        <dbReference type="Rhea" id="RHEA-COMP:11990"/>
        <dbReference type="Rhea" id="RHEA-COMP:11991"/>
        <dbReference type="ChEBI" id="CHEBI:15378"/>
        <dbReference type="ChEBI" id="CHEBI:57856"/>
        <dbReference type="ChEBI" id="CHEBI:59789"/>
        <dbReference type="ChEBI" id="CHEBI:61897"/>
        <dbReference type="ChEBI" id="CHEBI:65280"/>
    </reaction>
    <physiologicalReaction direction="left-to-right" evidence="5">
        <dbReference type="Rhea" id="RHEA:48105"/>
    </physiologicalReaction>
</comment>
<dbReference type="GO" id="GO:0032259">
    <property type="term" value="P:methylation"/>
    <property type="evidence" value="ECO:0007669"/>
    <property type="project" value="UniProtKB-KW"/>
</dbReference>
<reference evidence="7" key="3">
    <citation type="submission" date="2025-09" db="UniProtKB">
        <authorList>
            <consortium name="Ensembl"/>
        </authorList>
    </citation>
    <scope>IDENTIFICATION</scope>
</reference>
<dbReference type="GO" id="GO:0005654">
    <property type="term" value="C:nucleoplasm"/>
    <property type="evidence" value="ECO:0007669"/>
    <property type="project" value="UniProtKB-SubCell"/>
</dbReference>
<dbReference type="OMA" id="QWIAKEP"/>
<dbReference type="InterPro" id="IPR055135">
    <property type="entry name" value="PRMT_dom"/>
</dbReference>
<protein>
    <recommendedName>
        <fullName evidence="6">Protein arginine N-methyltransferase domain-containing protein</fullName>
    </recommendedName>
</protein>
<dbReference type="Ensembl" id="ENSCHIT00000024787.1">
    <property type="protein sequence ID" value="ENSCHIP00000016978.1"/>
    <property type="gene ID" value="ENSCHIG00000017014.1"/>
</dbReference>
<dbReference type="PANTHER" id="PTHR11006:SF54">
    <property type="entry name" value="PROTEIN ARGININE N-METHYLTRANSFERASE 1"/>
    <property type="match status" value="1"/>
</dbReference>
<keyword evidence="8" id="KW-1185">Reference proteome</keyword>
<dbReference type="AlphaFoldDB" id="A0A452EYF8"/>
<feature type="domain" description="Protein arginine N-methyltransferase" evidence="6">
    <location>
        <begin position="138"/>
        <end position="193"/>
    </location>
</feature>
<dbReference type="Gene3D" id="3.40.50.150">
    <property type="entry name" value="Vaccinia Virus protein VP39"/>
    <property type="match status" value="1"/>
</dbReference>
<evidence type="ECO:0000256" key="2">
    <source>
        <dbReference type="ARBA" id="ARBA00022603"/>
    </source>
</evidence>
<dbReference type="PANTHER" id="PTHR11006">
    <property type="entry name" value="PROTEIN ARGININE N-METHYLTRANSFERASE"/>
    <property type="match status" value="1"/>
</dbReference>
<dbReference type="EMBL" id="LWLT01000002">
    <property type="status" value="NOT_ANNOTATED_CDS"/>
    <property type="molecule type" value="Genomic_DNA"/>
</dbReference>
<evidence type="ECO:0000256" key="1">
    <source>
        <dbReference type="ARBA" id="ARBA00004642"/>
    </source>
</evidence>
<dbReference type="InterPro" id="IPR025799">
    <property type="entry name" value="Arg_MeTrfase"/>
</dbReference>
<evidence type="ECO:0000256" key="3">
    <source>
        <dbReference type="ARBA" id="ARBA00022679"/>
    </source>
</evidence>
<evidence type="ECO:0000259" key="6">
    <source>
        <dbReference type="Pfam" id="PF22528"/>
    </source>
</evidence>
<organism evidence="7 8">
    <name type="scientific">Capra hircus</name>
    <name type="common">Goat</name>
    <dbReference type="NCBI Taxonomy" id="9925"/>
    <lineage>
        <taxon>Eukaryota</taxon>
        <taxon>Metazoa</taxon>
        <taxon>Chordata</taxon>
        <taxon>Craniata</taxon>
        <taxon>Vertebrata</taxon>
        <taxon>Euteleostomi</taxon>
        <taxon>Mammalia</taxon>
        <taxon>Eutheria</taxon>
        <taxon>Laurasiatheria</taxon>
        <taxon>Artiodactyla</taxon>
        <taxon>Ruminantia</taxon>
        <taxon>Pecora</taxon>
        <taxon>Bovidae</taxon>
        <taxon>Caprinae</taxon>
        <taxon>Capra</taxon>
    </lineage>
</organism>
<dbReference type="InterPro" id="IPR029063">
    <property type="entry name" value="SAM-dependent_MTases_sf"/>
</dbReference>
<keyword evidence="4" id="KW-0949">S-adenosyl-L-methionine</keyword>
<sequence>ARDWGKETGEVVCGQTESSKKPSAEDMMSKDCYFDYYVCKFTYRNSMFHSWHLFKDKMVLDVGSGTRGLCTFTAKARARMVIGIECFSSCDYMMKTVRANKLDHVLTILKGKCRGPAPMGYCLSYELMLNTAVYTRDKWLEMDISTVNVEDLTVTSPFCLQVKPNGYMHALVADFNIEFTCCHKRTGICTALSPHPLPGMKTGREIFGTIDFKSQLCELSCSSTRCTKDYNGRGPRIPWWSSG</sequence>
<dbReference type="GO" id="GO:0042054">
    <property type="term" value="F:histone methyltransferase activity"/>
    <property type="evidence" value="ECO:0007669"/>
    <property type="project" value="TreeGrafter"/>
</dbReference>
<evidence type="ECO:0000256" key="5">
    <source>
        <dbReference type="ARBA" id="ARBA00047655"/>
    </source>
</evidence>
<dbReference type="GO" id="GO:0035242">
    <property type="term" value="F:protein-arginine omega-N asymmetric methyltransferase activity"/>
    <property type="evidence" value="ECO:0007669"/>
    <property type="project" value="TreeGrafter"/>
</dbReference>
<evidence type="ECO:0000313" key="8">
    <source>
        <dbReference type="Proteomes" id="UP000291000"/>
    </source>
</evidence>